<feature type="compositionally biased region" description="Basic and acidic residues" evidence="7">
    <location>
        <begin position="1269"/>
        <end position="1286"/>
    </location>
</feature>
<feature type="domain" description="SAM" evidence="9">
    <location>
        <begin position="1056"/>
        <end position="1119"/>
    </location>
</feature>
<keyword evidence="1" id="KW-0723">Serine/threonine-protein kinase</keyword>
<dbReference type="GeneID" id="30910825"/>
<dbReference type="PANTHER" id="PTHR44329">
    <property type="entry name" value="SERINE/THREONINE-PROTEIN KINASE TNNI3K-RELATED"/>
    <property type="match status" value="1"/>
</dbReference>
<feature type="region of interest" description="Disordered" evidence="7">
    <location>
        <begin position="1217"/>
        <end position="1311"/>
    </location>
</feature>
<feature type="compositionally biased region" description="Basic and acidic residues" evidence="7">
    <location>
        <begin position="934"/>
        <end position="944"/>
    </location>
</feature>
<dbReference type="InterPro" id="IPR013761">
    <property type="entry name" value="SAM/pointed_sf"/>
</dbReference>
<feature type="compositionally biased region" description="Basic and acidic residues" evidence="7">
    <location>
        <begin position="963"/>
        <end position="994"/>
    </location>
</feature>
<evidence type="ECO:0000256" key="5">
    <source>
        <dbReference type="ARBA" id="ARBA00022840"/>
    </source>
</evidence>
<dbReference type="Proteomes" id="UP000092716">
    <property type="component" value="Chromosome 12"/>
</dbReference>
<keyword evidence="3 6" id="KW-0547">Nucleotide-binding</keyword>
<dbReference type="PROSITE" id="PS00107">
    <property type="entry name" value="PROTEIN_KINASE_ATP"/>
    <property type="match status" value="1"/>
</dbReference>
<feature type="compositionally biased region" description="Basic and acidic residues" evidence="7">
    <location>
        <begin position="347"/>
        <end position="369"/>
    </location>
</feature>
<feature type="compositionally biased region" description="Basic residues" evidence="7">
    <location>
        <begin position="108"/>
        <end position="120"/>
    </location>
</feature>
<evidence type="ECO:0000256" key="1">
    <source>
        <dbReference type="ARBA" id="ARBA00022527"/>
    </source>
</evidence>
<proteinExistence type="predicted"/>
<dbReference type="PROSITE" id="PS00108">
    <property type="entry name" value="PROTEIN_KINASE_ST"/>
    <property type="match status" value="1"/>
</dbReference>
<dbReference type="InterPro" id="IPR051681">
    <property type="entry name" value="Ser/Thr_Kinases-Pseudokinases"/>
</dbReference>
<dbReference type="SUPFAM" id="SSF56112">
    <property type="entry name" value="Protein kinase-like (PK-like)"/>
    <property type="match status" value="1"/>
</dbReference>
<feature type="region of interest" description="Disordered" evidence="7">
    <location>
        <begin position="308"/>
        <end position="369"/>
    </location>
</feature>
<dbReference type="SMART" id="SM00220">
    <property type="entry name" value="S_TKc"/>
    <property type="match status" value="1"/>
</dbReference>
<evidence type="ECO:0000259" key="8">
    <source>
        <dbReference type="PROSITE" id="PS50011"/>
    </source>
</evidence>
<dbReference type="EMBL" id="CP016250">
    <property type="protein sequence ID" value="ANQ09941.1"/>
    <property type="molecule type" value="Genomic_DNA"/>
</dbReference>
<dbReference type="InterPro" id="IPR001660">
    <property type="entry name" value="SAM"/>
</dbReference>
<dbReference type="InterPro" id="IPR000719">
    <property type="entry name" value="Prot_kinase_dom"/>
</dbReference>
<dbReference type="Gene3D" id="1.10.150.50">
    <property type="entry name" value="Transcription Factor, Ets-1"/>
    <property type="match status" value="1"/>
</dbReference>
<evidence type="ECO:0000256" key="2">
    <source>
        <dbReference type="ARBA" id="ARBA00022679"/>
    </source>
</evidence>
<reference evidence="11" key="1">
    <citation type="submission" date="2016-06" db="EMBL/GenBank/DDBJ databases">
        <title>First high quality genome sequence of Plasmodium coatneyi using continuous long reads from single molecule, real-time sequencing.</title>
        <authorList>
            <person name="Chien J.-T."/>
            <person name="Pakala S.B."/>
            <person name="Geraldo J.A."/>
            <person name="Lapp S.A."/>
            <person name="Barnwell J.W."/>
            <person name="Kissinger J.C."/>
            <person name="Galinski M.R."/>
            <person name="Humphrey J.C."/>
        </authorList>
    </citation>
    <scope>NUCLEOTIDE SEQUENCE [LARGE SCALE GENOMIC DNA]</scope>
    <source>
        <strain evidence="11">Hackeri</strain>
    </source>
</reference>
<feature type="compositionally biased region" description="Polar residues" evidence="7">
    <location>
        <begin position="706"/>
        <end position="720"/>
    </location>
</feature>
<keyword evidence="4 10" id="KW-0418">Kinase</keyword>
<dbReference type="OrthoDB" id="371082at2759"/>
<dbReference type="GO" id="GO:0004674">
    <property type="term" value="F:protein serine/threonine kinase activity"/>
    <property type="evidence" value="ECO:0007669"/>
    <property type="project" value="UniProtKB-KW"/>
</dbReference>
<feature type="region of interest" description="Disordered" evidence="7">
    <location>
        <begin position="688"/>
        <end position="758"/>
    </location>
</feature>
<feature type="domain" description="Protein kinase" evidence="8">
    <location>
        <begin position="1149"/>
        <end position="1574"/>
    </location>
</feature>
<dbReference type="Pfam" id="PF07714">
    <property type="entry name" value="PK_Tyr_Ser-Thr"/>
    <property type="match status" value="1"/>
</dbReference>
<dbReference type="VEuPathDB" id="PlasmoDB:PCOAH_00040940"/>
<feature type="region of interest" description="Disordered" evidence="7">
    <location>
        <begin position="836"/>
        <end position="883"/>
    </location>
</feature>
<dbReference type="PANTHER" id="PTHR44329:SF288">
    <property type="entry name" value="MITOGEN-ACTIVATED PROTEIN KINASE KINASE KINASE 20"/>
    <property type="match status" value="1"/>
</dbReference>
<feature type="compositionally biased region" description="Basic and acidic residues" evidence="7">
    <location>
        <begin position="836"/>
        <end position="853"/>
    </location>
</feature>
<organism evidence="10 11">
    <name type="scientific">Plasmodium coatneyi</name>
    <dbReference type="NCBI Taxonomy" id="208452"/>
    <lineage>
        <taxon>Eukaryota</taxon>
        <taxon>Sar</taxon>
        <taxon>Alveolata</taxon>
        <taxon>Apicomplexa</taxon>
        <taxon>Aconoidasida</taxon>
        <taxon>Haemosporida</taxon>
        <taxon>Plasmodiidae</taxon>
        <taxon>Plasmodium</taxon>
    </lineage>
</organism>
<sequence length="1576" mass="179670">MNELSPGVSRKLFWNSDKLFYDNIRNLDERLNVNNNFNENKYEELYREKYARNKRRFKTEPPKNISEQGSSQFYPSFFNSIFKSLSRNVIYSGEDKQSEEDEEEKKKTSSRHSNKSKNVKLPHLAKGDSRCGSGMSRNSVTYRKGDLDENTDGGRSGGRRRYTYGSKRSATSSEESQTDGESGEMSSDEYRTGEYRTGEYRSGGVPREGTKSMEQNRSEGKTAKRAKLVNSDVISDVFLKKNVKSLVVHDTGGIDIELIENENPEFLYHTYTGNRISNMYYAYDDSIRSKEYCDDKKINRFNSSFSRKENATVRESTSGEGCPVGEFIPGEVNPRGSSVKGSSTYSGRRENKQSTTHFKSEFSTDSNNSKRCDEQSYTKKCEVEEKVSSWSNEAYNYDSCNTYEGNRNKGTSNWSGERNKMFDSYSSVSSVSVNTSEKEKGRKYHYIGETINNVRNGWGMLIYNDRVIFEGEYKMNNAIGYFIKYNEYSTEIGFRSPLSIKSVVIMSDSDNFIVQNRCENLESVKSDELGASQNGAPKLENNDSMEVDIKGKNDGLTCEENVGTVCENKSYMEKAELNLYCPQKFPTISNYTGLSDFRRTPGVFTTPNSTKLHKENVLMNNLLNSIKESECSPQKKEQGGKAKNLAVVSSYIRRNSKHKTTPARSINYLKPPMMHLIKNNIILNRNSFLKNDKPASSRKRREQKTTMHCSSPMSIIVTSFDTDEESGSSGNDPHGESNQNEENENEGTPSVENATTRSCTQSVTVFSERGAEVVHQKEFDVGDMKNNGLTILQLENNNDVKGIHSVKEDDEGTHFANDEEKGEAAIEGSVDAYREDTNKYTDGKTNKDVERADVPMTGEEAERSAHFTNDSSDEGEAEAESNGQNKLNIVITDEYRNLLCDNINNDNFVIKNNEIRTFEEFIEKQEYEGGGGKDQWREAMRDPGEGDVSSVRTTFEGDPPKCNTEEKEENVKKEQDEKKEQDVKKEHDEKKEEVHFGHPDKAYIRRRLRGATFPETHDDRQKNCFLFIDDYLTSNDDKFNLINQDVKLRASDYNKWSVNMLYNFLKMIGLKKEAYLFKIHKIRGYHILKLTDKELKRLNINNSYVRKFVLSVFRFLVNSMDSADPLSLNFNTNRKFSFNEIQTICNSDIMILNKVGGGSYAQVFRARYRGKYVACKLFLYNPKDMSEESYCESYISTPRSSHKYIFPKITPSLSTFGEQHFSDKPLLPSTEGGMDTGEAANHPGGNHMGVMQSTQRVRCDSGGGSTEGEDLHREDSPKEHSPKEHSPYGLATQKKGNEGDAPNANSTSYTLQRNKKIKKMANLEIFRYFPTPVKYRNYEAKILYSLQECSYVIKLLGVCSLREGEESLILQYCSGGSLEKYIYMDEKKKNSAYTRYLSRPQIVKIFQQVAEGMHNVHSKHFFHRDLKLSNILLDGNQDAVISDFGLSTHFSLNDSPTAYAMYGNIFYAAPEVLKGEGFFKESDVWSFGVSLWEALTRKIAYDGMSASESFCKISSGELVLPIPRDLPLELSELLKSMLEYDFTKRPLFDVIARRLERIRLEAEQKLHVDIHSFFDG</sequence>
<evidence type="ECO:0000256" key="4">
    <source>
        <dbReference type="ARBA" id="ARBA00022777"/>
    </source>
</evidence>
<dbReference type="RefSeq" id="XP_019916636.1">
    <property type="nucleotide sequence ID" value="XM_020060882.1"/>
</dbReference>
<dbReference type="Gene3D" id="1.10.510.10">
    <property type="entry name" value="Transferase(Phosphotransferase) domain 1"/>
    <property type="match status" value="1"/>
</dbReference>
<dbReference type="InterPro" id="IPR008271">
    <property type="entry name" value="Ser/Thr_kinase_AS"/>
</dbReference>
<feature type="compositionally biased region" description="Basic and acidic residues" evidence="7">
    <location>
        <begin position="188"/>
        <end position="199"/>
    </location>
</feature>
<dbReference type="PROSITE" id="PS50105">
    <property type="entry name" value="SAM_DOMAIN"/>
    <property type="match status" value="1"/>
</dbReference>
<dbReference type="CDD" id="cd09487">
    <property type="entry name" value="SAM_superfamily"/>
    <property type="match status" value="1"/>
</dbReference>
<evidence type="ECO:0000313" key="11">
    <source>
        <dbReference type="Proteomes" id="UP000092716"/>
    </source>
</evidence>
<name>A0A1B1E4M5_9APIC</name>
<feature type="binding site" evidence="6">
    <location>
        <position position="1176"/>
    </location>
    <ligand>
        <name>ATP</name>
        <dbReference type="ChEBI" id="CHEBI:30616"/>
    </ligand>
</feature>
<keyword evidence="2" id="KW-0808">Transferase</keyword>
<feature type="compositionally biased region" description="Basic and acidic residues" evidence="7">
    <location>
        <begin position="208"/>
        <end position="222"/>
    </location>
</feature>
<dbReference type="Gene3D" id="3.30.200.20">
    <property type="entry name" value="Phosphorylase Kinase, domain 1"/>
    <property type="match status" value="1"/>
</dbReference>
<feature type="compositionally biased region" description="Polar residues" evidence="7">
    <location>
        <begin position="747"/>
        <end position="758"/>
    </location>
</feature>
<dbReference type="GO" id="GO:0005524">
    <property type="term" value="F:ATP binding"/>
    <property type="evidence" value="ECO:0007669"/>
    <property type="project" value="UniProtKB-UniRule"/>
</dbReference>
<feature type="region of interest" description="Disordered" evidence="7">
    <location>
        <begin position="93"/>
        <end position="223"/>
    </location>
</feature>
<dbReference type="Pfam" id="PF07647">
    <property type="entry name" value="SAM_2"/>
    <property type="match status" value="1"/>
</dbReference>
<evidence type="ECO:0000259" key="9">
    <source>
        <dbReference type="PROSITE" id="PS50105"/>
    </source>
</evidence>
<dbReference type="InterPro" id="IPR011009">
    <property type="entry name" value="Kinase-like_dom_sf"/>
</dbReference>
<gene>
    <name evidence="10" type="ORF">PCOAH_00040940</name>
</gene>
<feature type="compositionally biased region" description="Polar residues" evidence="7">
    <location>
        <begin position="335"/>
        <end position="346"/>
    </location>
</feature>
<dbReference type="InterPro" id="IPR001245">
    <property type="entry name" value="Ser-Thr/Tyr_kinase_cat_dom"/>
</dbReference>
<keyword evidence="11" id="KW-1185">Reference proteome</keyword>
<evidence type="ECO:0000313" key="10">
    <source>
        <dbReference type="EMBL" id="ANQ09941.1"/>
    </source>
</evidence>
<evidence type="ECO:0000256" key="3">
    <source>
        <dbReference type="ARBA" id="ARBA00022741"/>
    </source>
</evidence>
<keyword evidence="5 6" id="KW-0067">ATP-binding</keyword>
<protein>
    <submittedName>
        <fullName evidence="10">Sexual stage-specific protein kinase</fullName>
    </submittedName>
</protein>
<dbReference type="SUPFAM" id="SSF47769">
    <property type="entry name" value="SAM/Pointed domain"/>
    <property type="match status" value="1"/>
</dbReference>
<accession>A0A1B1E4M5</accession>
<dbReference type="KEGG" id="pcot:PCOAH_00040940"/>
<dbReference type="InterPro" id="IPR017441">
    <property type="entry name" value="Protein_kinase_ATP_BS"/>
</dbReference>
<evidence type="ECO:0000256" key="6">
    <source>
        <dbReference type="PROSITE-ProRule" id="PRU10141"/>
    </source>
</evidence>
<evidence type="ECO:0000256" key="7">
    <source>
        <dbReference type="SAM" id="MobiDB-lite"/>
    </source>
</evidence>
<feature type="region of interest" description="Disordered" evidence="7">
    <location>
        <begin position="926"/>
        <end position="994"/>
    </location>
</feature>
<dbReference type="PROSITE" id="PS50011">
    <property type="entry name" value="PROTEIN_KINASE_DOM"/>
    <property type="match status" value="1"/>
</dbReference>